<dbReference type="EMBL" id="UXSR01003263">
    <property type="protein sequence ID" value="VDD79052.1"/>
    <property type="molecule type" value="Genomic_DNA"/>
</dbReference>
<dbReference type="OrthoDB" id="6251022at2759"/>
<evidence type="ECO:0000313" key="3">
    <source>
        <dbReference type="Proteomes" id="UP000267029"/>
    </source>
</evidence>
<reference evidence="2 3" key="1">
    <citation type="submission" date="2018-10" db="EMBL/GenBank/DDBJ databases">
        <authorList>
            <consortium name="Pathogen Informatics"/>
        </authorList>
    </citation>
    <scope>NUCLEOTIDE SEQUENCE [LARGE SCALE GENOMIC DNA]</scope>
</reference>
<name>A0A0R3UDQ6_MESCO</name>
<organism evidence="2 3">
    <name type="scientific">Mesocestoides corti</name>
    <name type="common">Flatworm</name>
    <dbReference type="NCBI Taxonomy" id="53468"/>
    <lineage>
        <taxon>Eukaryota</taxon>
        <taxon>Metazoa</taxon>
        <taxon>Spiralia</taxon>
        <taxon>Lophotrochozoa</taxon>
        <taxon>Platyhelminthes</taxon>
        <taxon>Cestoda</taxon>
        <taxon>Eucestoda</taxon>
        <taxon>Cyclophyllidea</taxon>
        <taxon>Mesocestoididae</taxon>
        <taxon>Mesocestoides</taxon>
    </lineage>
</organism>
<feature type="region of interest" description="Disordered" evidence="1">
    <location>
        <begin position="17"/>
        <end position="53"/>
    </location>
</feature>
<protein>
    <submittedName>
        <fullName evidence="2">Uncharacterized protein</fullName>
    </submittedName>
</protein>
<evidence type="ECO:0000256" key="1">
    <source>
        <dbReference type="SAM" id="MobiDB-lite"/>
    </source>
</evidence>
<dbReference type="AlphaFoldDB" id="A0A0R3UDQ6"/>
<proteinExistence type="predicted"/>
<accession>A0A0R3UDQ6</accession>
<dbReference type="Proteomes" id="UP000267029">
    <property type="component" value="Unassembled WGS sequence"/>
</dbReference>
<feature type="compositionally biased region" description="Polar residues" evidence="1">
    <location>
        <begin position="25"/>
        <end position="39"/>
    </location>
</feature>
<sequence length="136" mass="14994">MKTSRLNLRFVLQGSKTVQTRDENGTINSAMSDQAAQTGETEHSPHTPSLKLASTEKRSGFLKAHEKTGQLDTMMVLSEIPVKPAARTANPERLHVPKASSAKDVRTFVLQSAHVLCTHKLYLFYQLSRSSSSAEI</sequence>
<keyword evidence="3" id="KW-1185">Reference proteome</keyword>
<evidence type="ECO:0000313" key="2">
    <source>
        <dbReference type="EMBL" id="VDD79052.1"/>
    </source>
</evidence>
<dbReference type="STRING" id="53468.A0A0R3UDQ6"/>
<gene>
    <name evidence="2" type="ORF">MCOS_LOCUS5055</name>
</gene>